<dbReference type="SMART" id="SM00460">
    <property type="entry name" value="TGc"/>
    <property type="match status" value="1"/>
</dbReference>
<dbReference type="Gene3D" id="3.10.620.30">
    <property type="match status" value="1"/>
</dbReference>
<dbReference type="EMBL" id="WQLB01000004">
    <property type="protein sequence ID" value="MVN86132.1"/>
    <property type="molecule type" value="Genomic_DNA"/>
</dbReference>
<dbReference type="PANTHER" id="PTHR42736">
    <property type="entry name" value="PROTEIN-GLUTAMINE GAMMA-GLUTAMYLTRANSFERASE"/>
    <property type="match status" value="1"/>
</dbReference>
<name>A0A7C9HQG3_9DEIO</name>
<comment type="caution">
    <text evidence="4">The sequence shown here is derived from an EMBL/GenBank/DDBJ whole genome shotgun (WGS) entry which is preliminary data.</text>
</comment>
<dbReference type="Proteomes" id="UP000483286">
    <property type="component" value="Unassembled WGS sequence"/>
</dbReference>
<keyword evidence="2" id="KW-0812">Transmembrane</keyword>
<dbReference type="InterPro" id="IPR021878">
    <property type="entry name" value="TgpA_N"/>
</dbReference>
<dbReference type="PANTHER" id="PTHR42736:SF1">
    <property type="entry name" value="PROTEIN-GLUTAMINE GAMMA-GLUTAMYLTRANSFERASE"/>
    <property type="match status" value="1"/>
</dbReference>
<dbReference type="PROSITE" id="PS51257">
    <property type="entry name" value="PROKAR_LIPOPROTEIN"/>
    <property type="match status" value="1"/>
</dbReference>
<dbReference type="InterPro" id="IPR025403">
    <property type="entry name" value="TgpA-like_C"/>
</dbReference>
<organism evidence="4 5">
    <name type="scientific">Deinococcus arboris</name>
    <dbReference type="NCBI Taxonomy" id="2682977"/>
    <lineage>
        <taxon>Bacteria</taxon>
        <taxon>Thermotogati</taxon>
        <taxon>Deinococcota</taxon>
        <taxon>Deinococci</taxon>
        <taxon>Deinococcales</taxon>
        <taxon>Deinococcaceae</taxon>
        <taxon>Deinococcus</taxon>
    </lineage>
</organism>
<feature type="transmembrane region" description="Helical" evidence="2">
    <location>
        <begin position="12"/>
        <end position="33"/>
    </location>
</feature>
<evidence type="ECO:0000259" key="3">
    <source>
        <dbReference type="SMART" id="SM00460"/>
    </source>
</evidence>
<sequence>MRAPPLALRPTGFGLTFLLVILLTLIGCVNYGLSLGYGLTFLLGGVWVMTATQALRAARGVRVSLAPPVAVTAGGLADFSVSFSGGAEGVLALTLRGGGAQAVGAWPLIGGVSSGTLSVLARHRGPLSVEGALRVSDRLGLWRVALPAPDPQTVLVHPATEQGVPPAPTRTVAGSGDGAQRTRGDEEFAGLRPYAPGDSPRQVSWRHVARTGTLLTRETDAPQGRARLLDWADTAGDPEARLSRLSAWVTELTATGLPFALHLPGARLPVDSGEAHALAARRTLALHAPFPQAVTPPRRPGLALTAAPARSLSLAQALALRGTLLALAVTLAPTALRAPVWLTALVAALLAHAAWRTRPTPPGTQALAPLPTWLLGLLAVAGGAALNAVYGTLLGRDAGTAFLALLVALKTAESRDVRDGRLLILLGLFTTSTHYFFSQGPLTALHTLLCAALLLAAAPGWTAAGLTLTRAALRRAGGLLALAAPLAAALFVLFPRPEAPLWQLPVQGQATTGLSSEIRAGEFSNLAQSDAVAFRADFQGEPPASSARYWRGPVYEAYDGETWRQVRGGGAPASVEPTGPAQAYTLTLEPSGTPWLLALDVPSRVPAGASITGAFQAVTFRPVTTRRRVELESRPARLGRQEDANRLAFNQLLPSSQSPRARALAQTWQGLAPAARVDAALNFLRRGGFTYTLSPPTLPAQDRVDAFLFGTRTGFCEHYASAFAFLMRASGLSARVVGGYQGGESNGDYLIIRQRDAHAWTEVWLPGQGWVRVDPTAAIAPARLSAGVQTALTQPLATAALPPGPLAQLRLRLDTLQNRWNDLVVDYDGERQSDLLTRAGLGGVGQPAYLILLPVVVALTLLPALLVLRRRGRPVDPAAGALHDLSARLRLPRAPGETAADYTARVTQARPDLAEPLGRVLLAYHTARYAPGDPAGALRDLKAAVRQVRR</sequence>
<evidence type="ECO:0000256" key="2">
    <source>
        <dbReference type="SAM" id="Phobius"/>
    </source>
</evidence>
<dbReference type="Pfam" id="PF11992">
    <property type="entry name" value="TgpA_N"/>
    <property type="match status" value="1"/>
</dbReference>
<accession>A0A7C9HQG3</accession>
<feature type="transmembrane region" description="Helical" evidence="2">
    <location>
        <begin position="476"/>
        <end position="494"/>
    </location>
</feature>
<feature type="transmembrane region" description="Helical" evidence="2">
    <location>
        <begin position="367"/>
        <end position="386"/>
    </location>
</feature>
<gene>
    <name evidence="4" type="ORF">GO986_05080</name>
</gene>
<keyword evidence="2" id="KW-0472">Membrane</keyword>
<dbReference type="InterPro" id="IPR052901">
    <property type="entry name" value="Bact_TGase-like"/>
</dbReference>
<feature type="domain" description="Transglutaminase-like" evidence="3">
    <location>
        <begin position="708"/>
        <end position="777"/>
    </location>
</feature>
<dbReference type="RefSeq" id="WP_157458167.1">
    <property type="nucleotide sequence ID" value="NZ_WQLB01000004.1"/>
</dbReference>
<reference evidence="4 5" key="1">
    <citation type="submission" date="2019-12" db="EMBL/GenBank/DDBJ databases">
        <title>Deinococcus sp. HMF7620 Genome sequencing and assembly.</title>
        <authorList>
            <person name="Kang H."/>
            <person name="Kim H."/>
            <person name="Joh K."/>
        </authorList>
    </citation>
    <scope>NUCLEOTIDE SEQUENCE [LARGE SCALE GENOMIC DNA]</scope>
    <source>
        <strain evidence="4 5">HMF7620</strain>
    </source>
</reference>
<feature type="transmembrane region" description="Helical" evidence="2">
    <location>
        <begin position="338"/>
        <end position="355"/>
    </location>
</feature>
<evidence type="ECO:0000256" key="1">
    <source>
        <dbReference type="SAM" id="MobiDB-lite"/>
    </source>
</evidence>
<feature type="region of interest" description="Disordered" evidence="1">
    <location>
        <begin position="160"/>
        <end position="203"/>
    </location>
</feature>
<keyword evidence="5" id="KW-1185">Reference proteome</keyword>
<dbReference type="Pfam" id="PF01841">
    <property type="entry name" value="Transglut_core"/>
    <property type="match status" value="1"/>
</dbReference>
<proteinExistence type="predicted"/>
<feature type="transmembrane region" description="Helical" evidence="2">
    <location>
        <begin position="421"/>
        <end position="437"/>
    </location>
</feature>
<dbReference type="AlphaFoldDB" id="A0A7C9HQG3"/>
<protein>
    <submittedName>
        <fullName evidence="4">DUF3488 domain-containing protein</fullName>
    </submittedName>
</protein>
<feature type="transmembrane region" description="Helical" evidence="2">
    <location>
        <begin position="443"/>
        <end position="464"/>
    </location>
</feature>
<evidence type="ECO:0000313" key="4">
    <source>
        <dbReference type="EMBL" id="MVN86132.1"/>
    </source>
</evidence>
<keyword evidence="2" id="KW-1133">Transmembrane helix</keyword>
<dbReference type="Pfam" id="PF13559">
    <property type="entry name" value="DUF4129"/>
    <property type="match status" value="1"/>
</dbReference>
<evidence type="ECO:0000313" key="5">
    <source>
        <dbReference type="Proteomes" id="UP000483286"/>
    </source>
</evidence>
<dbReference type="InterPro" id="IPR038765">
    <property type="entry name" value="Papain-like_cys_pep_sf"/>
</dbReference>
<dbReference type="SUPFAM" id="SSF54001">
    <property type="entry name" value="Cysteine proteinases"/>
    <property type="match status" value="1"/>
</dbReference>
<feature type="transmembrane region" description="Helical" evidence="2">
    <location>
        <begin position="848"/>
        <end position="868"/>
    </location>
</feature>
<dbReference type="InterPro" id="IPR002931">
    <property type="entry name" value="Transglutaminase-like"/>
</dbReference>